<dbReference type="InterPro" id="IPR018422">
    <property type="entry name" value="Cation/H_exchanger_CPA1"/>
</dbReference>
<feature type="transmembrane region" description="Helical" evidence="10">
    <location>
        <begin position="413"/>
        <end position="437"/>
    </location>
</feature>
<evidence type="ECO:0000256" key="2">
    <source>
        <dbReference type="ARBA" id="ARBA00022448"/>
    </source>
</evidence>
<evidence type="ECO:0000256" key="3">
    <source>
        <dbReference type="ARBA" id="ARBA00022475"/>
    </source>
</evidence>
<keyword evidence="9" id="KW-0739">Sodium transport</keyword>
<keyword evidence="3" id="KW-1003">Cell membrane</keyword>
<keyword evidence="4 10" id="KW-0812">Transmembrane</keyword>
<evidence type="ECO:0000256" key="4">
    <source>
        <dbReference type="ARBA" id="ARBA00022692"/>
    </source>
</evidence>
<evidence type="ECO:0000256" key="6">
    <source>
        <dbReference type="ARBA" id="ARBA00023053"/>
    </source>
</evidence>
<keyword evidence="13" id="KW-1185">Reference proteome</keyword>
<dbReference type="Pfam" id="PF00999">
    <property type="entry name" value="Na_H_Exchanger"/>
    <property type="match status" value="1"/>
</dbReference>
<dbReference type="PANTHER" id="PTHR10110:SF86">
    <property type="entry name" value="SODIUM_HYDROGEN EXCHANGER 7"/>
    <property type="match status" value="1"/>
</dbReference>
<dbReference type="Gene3D" id="6.10.140.1330">
    <property type="match status" value="1"/>
</dbReference>
<comment type="caution">
    <text evidence="12">The sequence shown here is derived from an EMBL/GenBank/DDBJ whole genome shotgun (WGS) entry which is preliminary data.</text>
</comment>
<evidence type="ECO:0000256" key="7">
    <source>
        <dbReference type="ARBA" id="ARBA00023065"/>
    </source>
</evidence>
<evidence type="ECO:0000313" key="13">
    <source>
        <dbReference type="Proteomes" id="UP000632138"/>
    </source>
</evidence>
<keyword evidence="2" id="KW-0813">Transport</keyword>
<evidence type="ECO:0000313" key="12">
    <source>
        <dbReference type="EMBL" id="MBM2618193.1"/>
    </source>
</evidence>
<feature type="transmembrane region" description="Helical" evidence="10">
    <location>
        <begin position="308"/>
        <end position="331"/>
    </location>
</feature>
<evidence type="ECO:0000256" key="5">
    <source>
        <dbReference type="ARBA" id="ARBA00022989"/>
    </source>
</evidence>
<feature type="domain" description="Cation/H+ exchanger transmembrane" evidence="11">
    <location>
        <begin position="28"/>
        <end position="438"/>
    </location>
</feature>
<keyword evidence="6" id="KW-0915">Sodium</keyword>
<feature type="transmembrane region" description="Helical" evidence="10">
    <location>
        <begin position="53"/>
        <end position="70"/>
    </location>
</feature>
<evidence type="ECO:0000256" key="10">
    <source>
        <dbReference type="SAM" id="Phobius"/>
    </source>
</evidence>
<evidence type="ECO:0000256" key="1">
    <source>
        <dbReference type="ARBA" id="ARBA00004651"/>
    </source>
</evidence>
<keyword evidence="5 10" id="KW-1133">Transmembrane helix</keyword>
<dbReference type="PANTHER" id="PTHR10110">
    <property type="entry name" value="SODIUM/HYDROGEN EXCHANGER"/>
    <property type="match status" value="1"/>
</dbReference>
<evidence type="ECO:0000256" key="8">
    <source>
        <dbReference type="ARBA" id="ARBA00023136"/>
    </source>
</evidence>
<reference evidence="12 13" key="1">
    <citation type="submission" date="2021-01" db="EMBL/GenBank/DDBJ databases">
        <title>Actinoplanes sp. nov. LDG1-06 isolated from lichen.</title>
        <authorList>
            <person name="Saeng-In P."/>
            <person name="Phongsopitanun W."/>
            <person name="Kanchanasin P."/>
            <person name="Yuki M."/>
            <person name="Kudo T."/>
            <person name="Ohkuma M."/>
            <person name="Tanasupawat S."/>
        </authorList>
    </citation>
    <scope>NUCLEOTIDE SEQUENCE [LARGE SCALE GENOMIC DNA]</scope>
    <source>
        <strain evidence="12 13">LDG1-06</strain>
    </source>
</reference>
<keyword evidence="7" id="KW-0406">Ion transport</keyword>
<name>A0ABS2AED6_9ACTN</name>
<sequence length="521" mass="56293">MNGVQILLIIGLGIFVSSMAKRRGVEPGMIIVVLAAAASFIPGVPRLELESEVILAIVIPPLLYSATRGASFANFGANIRAIWALGVVLVAVTCGALGFLSSWLLPTLGLSVAFVLGAVLAPPDTITTVSHGDEIGLPKRVTSILTGESLVNDATALTLFSIAVAAVNGEHTTWQGGIVEFLRTASIGVGIGALFAYFALRIRKRLRNPTLETSLVLLVPFTAFLAAEEVHASGILAVVMAAFSISVNLTLDPQHQYPGAYKTRLQEEQVWKVLDFLLETFVFAYIGLQLKFVLEELYESEDPGLIRTLVAAGVLLVAAIVIRLAGVYFLFGRWQLKERGTQRRVEQDVYFRARYQRWRERHERNGGVPLPAPTTRETLLVGWTGMRGILTLAAAASIPEHTASGAEFPGRDAIQAIALFVTLGTLLIQGTTIGWLARKLKFDLSAERAETEQLRERARQIAADAAAQPAADIDASFEAQRLAVGKAVHDRTLPEEIARELIEDIDLRQAARHTAPPTGAA</sequence>
<feature type="transmembrane region" description="Helical" evidence="10">
    <location>
        <begin position="271"/>
        <end position="288"/>
    </location>
</feature>
<evidence type="ECO:0000256" key="9">
    <source>
        <dbReference type="ARBA" id="ARBA00023201"/>
    </source>
</evidence>
<dbReference type="Proteomes" id="UP000632138">
    <property type="component" value="Unassembled WGS sequence"/>
</dbReference>
<keyword evidence="8 10" id="KW-0472">Membrane</keyword>
<comment type="subcellular location">
    <subcellularLocation>
        <location evidence="1">Cell membrane</location>
        <topology evidence="1">Multi-pass membrane protein</topology>
    </subcellularLocation>
</comment>
<proteinExistence type="predicted"/>
<protein>
    <submittedName>
        <fullName evidence="12">Sodium:proton antiporter</fullName>
    </submittedName>
</protein>
<evidence type="ECO:0000259" key="11">
    <source>
        <dbReference type="Pfam" id="PF00999"/>
    </source>
</evidence>
<gene>
    <name evidence="12" type="ORF">JIG36_21785</name>
</gene>
<feature type="transmembrane region" description="Helical" evidence="10">
    <location>
        <begin position="379"/>
        <end position="398"/>
    </location>
</feature>
<dbReference type="InterPro" id="IPR006153">
    <property type="entry name" value="Cation/H_exchanger_TM"/>
</dbReference>
<feature type="transmembrane region" description="Helical" evidence="10">
    <location>
        <begin position="82"/>
        <end position="104"/>
    </location>
</feature>
<dbReference type="RefSeq" id="WP_203378179.1">
    <property type="nucleotide sequence ID" value="NZ_JAENHP010000006.1"/>
</dbReference>
<feature type="transmembrane region" description="Helical" evidence="10">
    <location>
        <begin position="181"/>
        <end position="199"/>
    </location>
</feature>
<accession>A0ABS2AED6</accession>
<organism evidence="12 13">
    <name type="scientific">Paractinoplanes ovalisporus</name>
    <dbReference type="NCBI Taxonomy" id="2810368"/>
    <lineage>
        <taxon>Bacteria</taxon>
        <taxon>Bacillati</taxon>
        <taxon>Actinomycetota</taxon>
        <taxon>Actinomycetes</taxon>
        <taxon>Micromonosporales</taxon>
        <taxon>Micromonosporaceae</taxon>
        <taxon>Paractinoplanes</taxon>
    </lineage>
</organism>
<dbReference type="EMBL" id="JAENHP010000006">
    <property type="protein sequence ID" value="MBM2618193.1"/>
    <property type="molecule type" value="Genomic_DNA"/>
</dbReference>
<feature type="transmembrane region" description="Helical" evidence="10">
    <location>
        <begin position="6"/>
        <end position="21"/>
    </location>
</feature>
<feature type="transmembrane region" description="Helical" evidence="10">
    <location>
        <begin position="28"/>
        <end position="47"/>
    </location>
</feature>